<feature type="domain" description="Solute-binding protein family 3/N-terminal" evidence="5">
    <location>
        <begin position="38"/>
        <end position="260"/>
    </location>
</feature>
<feature type="chain" id="PRO_5046570680" evidence="4">
    <location>
        <begin position="26"/>
        <end position="275"/>
    </location>
</feature>
<proteinExistence type="inferred from homology"/>
<dbReference type="SMART" id="SM00062">
    <property type="entry name" value="PBPb"/>
    <property type="match status" value="1"/>
</dbReference>
<dbReference type="SMART" id="SM00079">
    <property type="entry name" value="PBPe"/>
    <property type="match status" value="1"/>
</dbReference>
<evidence type="ECO:0000259" key="6">
    <source>
        <dbReference type="SMART" id="SM00079"/>
    </source>
</evidence>
<dbReference type="Gene3D" id="3.40.190.10">
    <property type="entry name" value="Periplasmic binding protein-like II"/>
    <property type="match status" value="2"/>
</dbReference>
<evidence type="ECO:0000256" key="2">
    <source>
        <dbReference type="ARBA" id="ARBA00022448"/>
    </source>
</evidence>
<dbReference type="CDD" id="cd13690">
    <property type="entry name" value="PBP2_GluB"/>
    <property type="match status" value="1"/>
</dbReference>
<dbReference type="InterPro" id="IPR001638">
    <property type="entry name" value="Solute-binding_3/MltF_N"/>
</dbReference>
<feature type="domain" description="Ionotropic glutamate receptor C-terminal" evidence="6">
    <location>
        <begin position="38"/>
        <end position="259"/>
    </location>
</feature>
<dbReference type="Proteomes" id="UP001501842">
    <property type="component" value="Unassembled WGS sequence"/>
</dbReference>
<evidence type="ECO:0000313" key="8">
    <source>
        <dbReference type="Proteomes" id="UP001501842"/>
    </source>
</evidence>
<dbReference type="Pfam" id="PF00497">
    <property type="entry name" value="SBP_bac_3"/>
    <property type="match status" value="1"/>
</dbReference>
<evidence type="ECO:0000256" key="1">
    <source>
        <dbReference type="ARBA" id="ARBA00010333"/>
    </source>
</evidence>
<evidence type="ECO:0000313" key="7">
    <source>
        <dbReference type="EMBL" id="GAA2726458.1"/>
    </source>
</evidence>
<evidence type="ECO:0000259" key="5">
    <source>
        <dbReference type="SMART" id="SM00062"/>
    </source>
</evidence>
<comment type="similarity">
    <text evidence="1">Belongs to the bacterial solute-binding protein 3 family.</text>
</comment>
<dbReference type="PANTHER" id="PTHR30085">
    <property type="entry name" value="AMINO ACID ABC TRANSPORTER PERMEASE"/>
    <property type="match status" value="1"/>
</dbReference>
<dbReference type="RefSeq" id="WP_344450881.1">
    <property type="nucleotide sequence ID" value="NZ_BAAATZ010000009.1"/>
</dbReference>
<dbReference type="InterPro" id="IPR001320">
    <property type="entry name" value="Iontro_rcpt_C"/>
</dbReference>
<sequence>MTCTVPRRLLAALLAAVLVLPLASCGVKGSSGVEGRKVLKVGVKYDQPGIGLRVPDGSFQGFDVDVASYVARRLGADRVEFVGLTSNDREEFLAERKVDLVVASYSITPQRKTVVGFAGPYYVAHQDIMVREEEKGIRGPRDLRDRRLCKSEGSNSWKRVVEELGVRARLVDAGTYGECVQLLLDGELDAVTTDDLILAGFAMRQPDAFRMVNARFTDEKYGIGLHKDDIGGCEAVNRALTRMYQDGTAERLLTRWFAPTGLKTAATVPQFEGCD</sequence>
<reference evidence="8" key="1">
    <citation type="journal article" date="2019" name="Int. J. Syst. Evol. Microbiol.">
        <title>The Global Catalogue of Microorganisms (GCM) 10K type strain sequencing project: providing services to taxonomists for standard genome sequencing and annotation.</title>
        <authorList>
            <consortium name="The Broad Institute Genomics Platform"/>
            <consortium name="The Broad Institute Genome Sequencing Center for Infectious Disease"/>
            <person name="Wu L."/>
            <person name="Ma J."/>
        </authorList>
    </citation>
    <scope>NUCLEOTIDE SEQUENCE [LARGE SCALE GENOMIC DNA]</scope>
    <source>
        <strain evidence="8">JCM 8201</strain>
    </source>
</reference>
<name>A0ABP6GPX2_9ACTN</name>
<dbReference type="SUPFAM" id="SSF53850">
    <property type="entry name" value="Periplasmic binding protein-like II"/>
    <property type="match status" value="1"/>
</dbReference>
<keyword evidence="2" id="KW-0813">Transport</keyword>
<protein>
    <submittedName>
        <fullName evidence="7">Glutamate ABC transporter substrate-binding protein</fullName>
    </submittedName>
</protein>
<keyword evidence="8" id="KW-1185">Reference proteome</keyword>
<evidence type="ECO:0000256" key="3">
    <source>
        <dbReference type="ARBA" id="ARBA00022729"/>
    </source>
</evidence>
<accession>A0ABP6GPX2</accession>
<comment type="caution">
    <text evidence="7">The sequence shown here is derived from an EMBL/GenBank/DDBJ whole genome shotgun (WGS) entry which is preliminary data.</text>
</comment>
<keyword evidence="3 4" id="KW-0732">Signal</keyword>
<dbReference type="InterPro" id="IPR051455">
    <property type="entry name" value="Bact_solute-bind_prot3"/>
</dbReference>
<evidence type="ECO:0000256" key="4">
    <source>
        <dbReference type="SAM" id="SignalP"/>
    </source>
</evidence>
<gene>
    <name evidence="7" type="ORF">GCM10010439_29080</name>
</gene>
<feature type="signal peptide" evidence="4">
    <location>
        <begin position="1"/>
        <end position="25"/>
    </location>
</feature>
<dbReference type="PANTHER" id="PTHR30085:SF6">
    <property type="entry name" value="ABC TRANSPORTER GLUTAMINE-BINDING PROTEIN GLNH"/>
    <property type="match status" value="1"/>
</dbReference>
<organism evidence="7 8">
    <name type="scientific">Actinocorallia aurantiaca</name>
    <dbReference type="NCBI Taxonomy" id="46204"/>
    <lineage>
        <taxon>Bacteria</taxon>
        <taxon>Bacillati</taxon>
        <taxon>Actinomycetota</taxon>
        <taxon>Actinomycetes</taxon>
        <taxon>Streptosporangiales</taxon>
        <taxon>Thermomonosporaceae</taxon>
        <taxon>Actinocorallia</taxon>
    </lineage>
</organism>
<dbReference type="EMBL" id="BAAATZ010000009">
    <property type="protein sequence ID" value="GAA2726458.1"/>
    <property type="molecule type" value="Genomic_DNA"/>
</dbReference>